<proteinExistence type="predicted"/>
<evidence type="ECO:0000313" key="4">
    <source>
        <dbReference type="Proteomes" id="UP001345691"/>
    </source>
</evidence>
<comment type="caution">
    <text evidence="3">The sequence shown here is derived from an EMBL/GenBank/DDBJ whole genome shotgun (WGS) entry which is preliminary data.</text>
</comment>
<feature type="transmembrane region" description="Helical" evidence="2">
    <location>
        <begin position="28"/>
        <end position="45"/>
    </location>
</feature>
<sequence>MILNEAVALLMVLFPTYDAPHYKYGYQILIMFGALAILAVLVLEWQHKHEKNAREDRKSAVVEIANFGKVDEERDLGARKNASSSAVEPSTITVQS</sequence>
<keyword evidence="4" id="KW-1185">Reference proteome</keyword>
<gene>
    <name evidence="3" type="ORF">LTR69_000913</name>
</gene>
<name>A0ABR0JT02_9EURO</name>
<keyword evidence="2" id="KW-0812">Transmembrane</keyword>
<evidence type="ECO:0000313" key="3">
    <source>
        <dbReference type="EMBL" id="KAK5068792.1"/>
    </source>
</evidence>
<accession>A0ABR0JT02</accession>
<feature type="compositionally biased region" description="Polar residues" evidence="1">
    <location>
        <begin position="81"/>
        <end position="96"/>
    </location>
</feature>
<evidence type="ECO:0000256" key="1">
    <source>
        <dbReference type="SAM" id="MobiDB-lite"/>
    </source>
</evidence>
<reference evidence="3 4" key="1">
    <citation type="submission" date="2023-08" db="EMBL/GenBank/DDBJ databases">
        <title>Black Yeasts Isolated from many extreme environments.</title>
        <authorList>
            <person name="Coleine C."/>
            <person name="Stajich J.E."/>
            <person name="Selbmann L."/>
        </authorList>
    </citation>
    <scope>NUCLEOTIDE SEQUENCE [LARGE SCALE GENOMIC DNA]</scope>
    <source>
        <strain evidence="3 4">CCFEE 6328</strain>
    </source>
</reference>
<dbReference type="Proteomes" id="UP001345691">
    <property type="component" value="Unassembled WGS sequence"/>
</dbReference>
<feature type="region of interest" description="Disordered" evidence="1">
    <location>
        <begin position="76"/>
        <end position="96"/>
    </location>
</feature>
<keyword evidence="2" id="KW-1133">Transmembrane helix</keyword>
<protein>
    <submittedName>
        <fullName evidence="3">Uncharacterized protein</fullName>
    </submittedName>
</protein>
<keyword evidence="2" id="KW-0472">Membrane</keyword>
<organism evidence="3 4">
    <name type="scientific">Exophiala sideris</name>
    <dbReference type="NCBI Taxonomy" id="1016849"/>
    <lineage>
        <taxon>Eukaryota</taxon>
        <taxon>Fungi</taxon>
        <taxon>Dikarya</taxon>
        <taxon>Ascomycota</taxon>
        <taxon>Pezizomycotina</taxon>
        <taxon>Eurotiomycetes</taxon>
        <taxon>Chaetothyriomycetidae</taxon>
        <taxon>Chaetothyriales</taxon>
        <taxon>Herpotrichiellaceae</taxon>
        <taxon>Exophiala</taxon>
    </lineage>
</organism>
<dbReference type="EMBL" id="JAVRRF010000001">
    <property type="protein sequence ID" value="KAK5068792.1"/>
    <property type="molecule type" value="Genomic_DNA"/>
</dbReference>
<evidence type="ECO:0000256" key="2">
    <source>
        <dbReference type="SAM" id="Phobius"/>
    </source>
</evidence>